<comment type="subcellular location">
    <subcellularLocation>
        <location evidence="3">Cytoplasm</location>
    </subcellularLocation>
</comment>
<dbReference type="HAMAP" id="MF_00197">
    <property type="entry name" value="DAP_epimerase"/>
    <property type="match status" value="1"/>
</dbReference>
<protein>
    <recommendedName>
        <fullName evidence="3 4">Diaminopimelate epimerase</fullName>
        <shortName evidence="3">DAP epimerase</shortName>
        <ecNumber evidence="3 4">5.1.1.7</ecNumber>
    </recommendedName>
    <alternativeName>
        <fullName evidence="3">PLP-independent amino acid racemase</fullName>
    </alternativeName>
</protein>
<dbReference type="EMBL" id="CVRS01000080">
    <property type="protein sequence ID" value="CRL40227.1"/>
    <property type="molecule type" value="Genomic_DNA"/>
</dbReference>
<comment type="function">
    <text evidence="3">Catalyzes the stereoinversion of LL-2,6-diaminopimelate (L,L-DAP) to meso-diaminopimelate (meso-DAP), a precursor of L-lysine and an essential component of the bacterial peptidoglycan.</text>
</comment>
<reference evidence="5" key="1">
    <citation type="submission" date="2015-05" db="EMBL/GenBank/DDBJ databases">
        <authorList>
            <person name="Wang D.B."/>
            <person name="Wang M."/>
        </authorList>
    </citation>
    <scope>NUCLEOTIDE SEQUENCE [LARGE SCALE GENOMIC DNA]</scope>
    <source>
        <strain evidence="5">L1-83</strain>
    </source>
</reference>
<keyword evidence="7" id="KW-1185">Reference proteome</keyword>
<comment type="subunit">
    <text evidence="3">Homodimer.</text>
</comment>
<dbReference type="GO" id="GO:0009089">
    <property type="term" value="P:lysine biosynthetic process via diaminopimelate"/>
    <property type="evidence" value="ECO:0007669"/>
    <property type="project" value="UniProtKB-UniRule"/>
</dbReference>
<feature type="binding site" evidence="3">
    <location>
        <position position="219"/>
    </location>
    <ligand>
        <name>substrate</name>
    </ligand>
</feature>
<evidence type="ECO:0000256" key="1">
    <source>
        <dbReference type="ARBA" id="ARBA00010219"/>
    </source>
</evidence>
<evidence type="ECO:0000256" key="2">
    <source>
        <dbReference type="ARBA" id="ARBA00023235"/>
    </source>
</evidence>
<dbReference type="EMBL" id="CYXX01000010">
    <property type="protein sequence ID" value="CUN03134.1"/>
    <property type="molecule type" value="Genomic_DNA"/>
</dbReference>
<feature type="binding site" evidence="3">
    <location>
        <begin position="237"/>
        <end position="238"/>
    </location>
    <ligand>
        <name>substrate</name>
    </ligand>
</feature>
<organism evidence="5 7">
    <name type="scientific">Roseburia inulinivorans</name>
    <dbReference type="NCBI Taxonomy" id="360807"/>
    <lineage>
        <taxon>Bacteria</taxon>
        <taxon>Bacillati</taxon>
        <taxon>Bacillota</taxon>
        <taxon>Clostridia</taxon>
        <taxon>Lachnospirales</taxon>
        <taxon>Lachnospiraceae</taxon>
        <taxon>Roseburia</taxon>
    </lineage>
</organism>
<dbReference type="Proteomes" id="UP000095453">
    <property type="component" value="Unassembled WGS sequence"/>
</dbReference>
<proteinExistence type="inferred from homology"/>
<feature type="site" description="Could be important to modulate the pK values of the two catalytic cysteine residues" evidence="3">
    <location>
        <position position="237"/>
    </location>
</feature>
<dbReference type="STRING" id="360807.ERS852392_01931"/>
<keyword evidence="3" id="KW-0963">Cytoplasm</keyword>
<feature type="binding site" evidence="3">
    <location>
        <position position="39"/>
    </location>
    <ligand>
        <name>substrate</name>
    </ligand>
</feature>
<feature type="binding site" evidence="3">
    <location>
        <position position="90"/>
    </location>
    <ligand>
        <name>substrate</name>
    </ligand>
</feature>
<keyword evidence="3" id="KW-0457">Lysine biosynthesis</keyword>
<evidence type="ECO:0000313" key="8">
    <source>
        <dbReference type="Proteomes" id="UP000095453"/>
    </source>
</evidence>
<keyword evidence="3" id="KW-0028">Amino-acid biosynthesis</keyword>
<dbReference type="Pfam" id="PF01678">
    <property type="entry name" value="DAP_epimerase"/>
    <property type="match status" value="2"/>
</dbReference>
<comment type="pathway">
    <text evidence="3">Amino-acid biosynthesis; L-lysine biosynthesis via DAP pathway; DL-2,6-diaminopimelate from LL-2,6-diaminopimelate: step 1/1.</text>
</comment>
<evidence type="ECO:0000313" key="7">
    <source>
        <dbReference type="Proteomes" id="UP000049828"/>
    </source>
</evidence>
<dbReference type="EC" id="5.1.1.7" evidence="3 4"/>
<comment type="catalytic activity">
    <reaction evidence="3">
        <text>(2S,6S)-2,6-diaminopimelate = meso-2,6-diaminopimelate</text>
        <dbReference type="Rhea" id="RHEA:15393"/>
        <dbReference type="ChEBI" id="CHEBI:57609"/>
        <dbReference type="ChEBI" id="CHEBI:57791"/>
        <dbReference type="EC" id="5.1.1.7"/>
    </reaction>
</comment>
<dbReference type="UniPathway" id="UPA00034">
    <property type="reaction ID" value="UER00025"/>
</dbReference>
<accession>A0A0M6WTU3</accession>
<dbReference type="NCBIfam" id="TIGR00652">
    <property type="entry name" value="DapF"/>
    <property type="match status" value="1"/>
</dbReference>
<dbReference type="Gene3D" id="3.10.310.10">
    <property type="entry name" value="Diaminopimelate Epimerase, Chain A, domain 1"/>
    <property type="match status" value="2"/>
</dbReference>
<feature type="binding site" evidence="3">
    <location>
        <position position="186"/>
    </location>
    <ligand>
        <name>substrate</name>
    </ligand>
</feature>
<name>A0A0M6WTU3_9FIRM</name>
<dbReference type="Proteomes" id="UP000049828">
    <property type="component" value="Unassembled WGS sequence"/>
</dbReference>
<evidence type="ECO:0000313" key="6">
    <source>
        <dbReference type="EMBL" id="CUN03134.1"/>
    </source>
</evidence>
<gene>
    <name evidence="6" type="primary">dapF_2</name>
    <name evidence="3" type="synonym">dapF</name>
    <name evidence="6" type="ORF">ERS852444_01572</name>
    <name evidence="5" type="ORF">RIL183_05391</name>
</gene>
<reference evidence="7" key="2">
    <citation type="submission" date="2015-05" db="EMBL/GenBank/DDBJ databases">
        <authorList>
            <consortium name="Pathogen Informatics"/>
        </authorList>
    </citation>
    <scope>NUCLEOTIDE SEQUENCE [LARGE SCALE GENOMIC DNA]</scope>
    <source>
        <strain evidence="6 8">2789STDY5608887</strain>
        <strain evidence="7">L1-83</strain>
    </source>
</reference>
<dbReference type="GO" id="GO:0005829">
    <property type="term" value="C:cytosol"/>
    <property type="evidence" value="ECO:0007669"/>
    <property type="project" value="TreeGrafter"/>
</dbReference>
<dbReference type="GO" id="GO:0008837">
    <property type="term" value="F:diaminopimelate epimerase activity"/>
    <property type="evidence" value="ECO:0007669"/>
    <property type="project" value="UniProtKB-UniRule"/>
</dbReference>
<feature type="binding site" evidence="3">
    <location>
        <begin position="247"/>
        <end position="248"/>
    </location>
    <ligand>
        <name>substrate</name>
    </ligand>
</feature>
<sequence>MAGQRGRCTFCSLPHNVIVRTGDGGIVLVTLKKYHGLGNDYLIYDPNQNRELLQERQIQLLCRRNTGVGADGILSGPVLENEKIKVRIFNPDGSEAERSGNGIRIFSKYLKDAGYVKEKCYELWTKAGPVQVEFLDEDASRMKVDMGYAAFGADSIHAVGFEGDMINESVFFCDNFYNITCVSMGNPNCVVMMEEISKNKALHLGPYVENSKYFPNRINMQLCHVVDRENIQIEIYERGAGYTYASGTGACAAASAAHKLGLVGNRVQVHMQGGDLLVEFAEDDRVFMTGPVVYIGSITLAENFFA</sequence>
<feature type="binding site" evidence="3">
    <location>
        <begin position="100"/>
        <end position="101"/>
    </location>
    <ligand>
        <name>substrate</name>
    </ligand>
</feature>
<evidence type="ECO:0000256" key="4">
    <source>
        <dbReference type="NCBIfam" id="TIGR00652"/>
    </source>
</evidence>
<comment type="similarity">
    <text evidence="1 3">Belongs to the diaminopimelate epimerase family.</text>
</comment>
<dbReference type="PANTHER" id="PTHR31689">
    <property type="entry name" value="DIAMINOPIMELATE EPIMERASE, CHLOROPLASTIC"/>
    <property type="match status" value="1"/>
</dbReference>
<comment type="caution">
    <text evidence="3">Lacks conserved residue(s) required for the propagation of feature annotation.</text>
</comment>
<dbReference type="PANTHER" id="PTHR31689:SF0">
    <property type="entry name" value="DIAMINOPIMELATE EPIMERASE"/>
    <property type="match status" value="1"/>
</dbReference>
<dbReference type="AlphaFoldDB" id="A0A0M6WTU3"/>
<dbReference type="SUPFAM" id="SSF54506">
    <property type="entry name" value="Diaminopimelate epimerase-like"/>
    <property type="match status" value="2"/>
</dbReference>
<evidence type="ECO:0000313" key="5">
    <source>
        <dbReference type="EMBL" id="CRL40227.1"/>
    </source>
</evidence>
<keyword evidence="2 3" id="KW-0413">Isomerase</keyword>
<dbReference type="InterPro" id="IPR001653">
    <property type="entry name" value="DAP_epimerase_DapF"/>
</dbReference>
<evidence type="ECO:0000256" key="3">
    <source>
        <dbReference type="HAMAP-Rule" id="MF_00197"/>
    </source>
</evidence>